<evidence type="ECO:0000313" key="16">
    <source>
        <dbReference type="Proteomes" id="UP000054560"/>
    </source>
</evidence>
<dbReference type="GeneID" id="25900715"/>
<dbReference type="SUPFAM" id="SSF48371">
    <property type="entry name" value="ARM repeat"/>
    <property type="match status" value="1"/>
</dbReference>
<reference evidence="15 16" key="1">
    <citation type="submission" date="2011-02" db="EMBL/GenBank/DDBJ databases">
        <title>The Genome Sequence of Sphaeroforma arctica JP610.</title>
        <authorList>
            <consortium name="The Broad Institute Genome Sequencing Platform"/>
            <person name="Russ C."/>
            <person name="Cuomo C."/>
            <person name="Young S.K."/>
            <person name="Zeng Q."/>
            <person name="Gargeya S."/>
            <person name="Alvarado L."/>
            <person name="Berlin A."/>
            <person name="Chapman S.B."/>
            <person name="Chen Z."/>
            <person name="Freedman E."/>
            <person name="Gellesch M."/>
            <person name="Goldberg J."/>
            <person name="Griggs A."/>
            <person name="Gujja S."/>
            <person name="Heilman E."/>
            <person name="Heiman D."/>
            <person name="Howarth C."/>
            <person name="Mehta T."/>
            <person name="Neiman D."/>
            <person name="Pearson M."/>
            <person name="Roberts A."/>
            <person name="Saif S."/>
            <person name="Shea T."/>
            <person name="Shenoy N."/>
            <person name="Sisk P."/>
            <person name="Stolte C."/>
            <person name="Sykes S."/>
            <person name="White J."/>
            <person name="Yandava C."/>
            <person name="Burger G."/>
            <person name="Gray M.W."/>
            <person name="Holland P.W.H."/>
            <person name="King N."/>
            <person name="Lang F.B.F."/>
            <person name="Roger A.J."/>
            <person name="Ruiz-Trillo I."/>
            <person name="Haas B."/>
            <person name="Nusbaum C."/>
            <person name="Birren B."/>
        </authorList>
    </citation>
    <scope>NUCLEOTIDE SEQUENCE [LARGE SCALE GENOMIC DNA]</scope>
    <source>
        <strain evidence="15 16">JP610</strain>
    </source>
</reference>
<dbReference type="GO" id="GO:0005524">
    <property type="term" value="F:ATP binding"/>
    <property type="evidence" value="ECO:0007669"/>
    <property type="project" value="UniProtKB-KW"/>
</dbReference>
<dbReference type="Pfam" id="PF00454">
    <property type="entry name" value="PI3_PI4_kinase"/>
    <property type="match status" value="1"/>
</dbReference>
<dbReference type="InterPro" id="IPR036940">
    <property type="entry name" value="PI3/4_kinase_cat_sf"/>
</dbReference>
<evidence type="ECO:0000259" key="14">
    <source>
        <dbReference type="PROSITE" id="PS51190"/>
    </source>
</evidence>
<feature type="domain" description="PI3K/PI4K catalytic" evidence="12">
    <location>
        <begin position="3147"/>
        <end position="3465"/>
    </location>
</feature>
<protein>
    <recommendedName>
        <fullName evidence="2">non-specific serine/threonine protein kinase</fullName>
        <ecNumber evidence="2">2.7.11.1</ecNumber>
    </recommendedName>
</protein>
<keyword evidence="9" id="KW-0539">Nucleus</keyword>
<evidence type="ECO:0000256" key="4">
    <source>
        <dbReference type="ARBA" id="ARBA00022679"/>
    </source>
</evidence>
<keyword evidence="5" id="KW-0547">Nucleotide-binding</keyword>
<dbReference type="PANTHER" id="PTHR37079">
    <property type="entry name" value="SERINE/THREONINE-PROTEIN KINASE ATM"/>
    <property type="match status" value="1"/>
</dbReference>
<dbReference type="InterPro" id="IPR038980">
    <property type="entry name" value="ATM_plant"/>
</dbReference>
<dbReference type="SUPFAM" id="SSF56112">
    <property type="entry name" value="Protein kinase-like (PK-like)"/>
    <property type="match status" value="1"/>
</dbReference>
<evidence type="ECO:0000256" key="11">
    <source>
        <dbReference type="SAM" id="MobiDB-lite"/>
    </source>
</evidence>
<dbReference type="PROSITE" id="PS51190">
    <property type="entry name" value="FATC"/>
    <property type="match status" value="1"/>
</dbReference>
<keyword evidence="3" id="KW-0723">Serine/threonine-protein kinase</keyword>
<gene>
    <name evidence="15" type="ORF">SARC_00211</name>
</gene>
<evidence type="ECO:0000256" key="3">
    <source>
        <dbReference type="ARBA" id="ARBA00022527"/>
    </source>
</evidence>
<evidence type="ECO:0000256" key="10">
    <source>
        <dbReference type="ARBA" id="ARBA00047899"/>
    </source>
</evidence>
<evidence type="ECO:0000256" key="6">
    <source>
        <dbReference type="ARBA" id="ARBA00022763"/>
    </source>
</evidence>
<evidence type="ECO:0000259" key="13">
    <source>
        <dbReference type="PROSITE" id="PS51189"/>
    </source>
</evidence>
<feature type="domain" description="FATC" evidence="14">
    <location>
        <begin position="3485"/>
        <end position="3517"/>
    </location>
</feature>
<name>A0A0L0GF83_9EUKA</name>
<dbReference type="SMART" id="SM01343">
    <property type="entry name" value="FATC"/>
    <property type="match status" value="1"/>
</dbReference>
<keyword evidence="6" id="KW-0227">DNA damage</keyword>
<evidence type="ECO:0000256" key="9">
    <source>
        <dbReference type="ARBA" id="ARBA00023242"/>
    </source>
</evidence>
<dbReference type="eggNOG" id="KOG0892">
    <property type="taxonomic scope" value="Eukaryota"/>
</dbReference>
<evidence type="ECO:0000259" key="12">
    <source>
        <dbReference type="PROSITE" id="PS50290"/>
    </source>
</evidence>
<dbReference type="Proteomes" id="UP000054560">
    <property type="component" value="Unassembled WGS sequence"/>
</dbReference>
<feature type="region of interest" description="Disordered" evidence="11">
    <location>
        <begin position="3439"/>
        <end position="3467"/>
    </location>
</feature>
<dbReference type="EMBL" id="KQ241601">
    <property type="protein sequence ID" value="KNC87705.1"/>
    <property type="molecule type" value="Genomic_DNA"/>
</dbReference>
<keyword evidence="8" id="KW-0067">ATP-binding</keyword>
<feature type="region of interest" description="Disordered" evidence="11">
    <location>
        <begin position="1903"/>
        <end position="1934"/>
    </location>
</feature>
<dbReference type="InterPro" id="IPR014009">
    <property type="entry name" value="PIK_FAT"/>
</dbReference>
<dbReference type="PROSITE" id="PS50290">
    <property type="entry name" value="PI3_4_KINASE_3"/>
    <property type="match status" value="1"/>
</dbReference>
<comment type="catalytic activity">
    <reaction evidence="10">
        <text>L-threonyl-[protein] + ATP = O-phospho-L-threonyl-[protein] + ADP + H(+)</text>
        <dbReference type="Rhea" id="RHEA:46608"/>
        <dbReference type="Rhea" id="RHEA-COMP:11060"/>
        <dbReference type="Rhea" id="RHEA-COMP:11605"/>
        <dbReference type="ChEBI" id="CHEBI:15378"/>
        <dbReference type="ChEBI" id="CHEBI:30013"/>
        <dbReference type="ChEBI" id="CHEBI:30616"/>
        <dbReference type="ChEBI" id="CHEBI:61977"/>
        <dbReference type="ChEBI" id="CHEBI:456216"/>
        <dbReference type="EC" id="2.7.11.1"/>
    </reaction>
</comment>
<dbReference type="InterPro" id="IPR000403">
    <property type="entry name" value="PI3/4_kinase_cat_dom"/>
</dbReference>
<dbReference type="GO" id="GO:0005634">
    <property type="term" value="C:nucleus"/>
    <property type="evidence" value="ECO:0007669"/>
    <property type="project" value="UniProtKB-SubCell"/>
</dbReference>
<feature type="domain" description="FAT" evidence="13">
    <location>
        <begin position="2269"/>
        <end position="3050"/>
    </location>
</feature>
<dbReference type="RefSeq" id="XP_014161607.1">
    <property type="nucleotide sequence ID" value="XM_014306132.1"/>
</dbReference>
<dbReference type="Gene3D" id="1.10.1070.11">
    <property type="entry name" value="Phosphatidylinositol 3-/4-kinase, catalytic domain"/>
    <property type="match status" value="1"/>
</dbReference>
<dbReference type="InterPro" id="IPR011009">
    <property type="entry name" value="Kinase-like_dom_sf"/>
</dbReference>
<dbReference type="InterPro" id="IPR018936">
    <property type="entry name" value="PI3/4_kinase_CS"/>
</dbReference>
<keyword evidence="7" id="KW-0418">Kinase</keyword>
<dbReference type="PROSITE" id="PS00916">
    <property type="entry name" value="PI3_4_KINASE_2"/>
    <property type="match status" value="1"/>
</dbReference>
<dbReference type="PANTHER" id="PTHR37079:SF4">
    <property type="entry name" value="SERINE_THREONINE-PROTEIN KINASE ATM"/>
    <property type="match status" value="1"/>
</dbReference>
<dbReference type="Gene3D" id="3.30.1010.10">
    <property type="entry name" value="Phosphatidylinositol 3-kinase Catalytic Subunit, Chain A, domain 4"/>
    <property type="match status" value="1"/>
</dbReference>
<dbReference type="InterPro" id="IPR016024">
    <property type="entry name" value="ARM-type_fold"/>
</dbReference>
<accession>A0A0L0GF83</accession>
<evidence type="ECO:0000256" key="5">
    <source>
        <dbReference type="ARBA" id="ARBA00022741"/>
    </source>
</evidence>
<dbReference type="PROSITE" id="PS51189">
    <property type="entry name" value="FAT"/>
    <property type="match status" value="1"/>
</dbReference>
<dbReference type="STRING" id="667725.A0A0L0GF83"/>
<evidence type="ECO:0000256" key="2">
    <source>
        <dbReference type="ARBA" id="ARBA00012513"/>
    </source>
</evidence>
<keyword evidence="4" id="KW-0808">Transferase</keyword>
<dbReference type="InterPro" id="IPR003152">
    <property type="entry name" value="FATC_dom"/>
</dbReference>
<dbReference type="EC" id="2.7.11.1" evidence="2"/>
<proteinExistence type="predicted"/>
<sequence length="3517" mass="392131">MDWDLDYRSTFERLHADLVKTRADARSQLTLLLDSAGDLDRFDSNTVRDNDRHVMWQEVANAVVTCVDKEATIAKKKKATADPYKNLREACELLRLVLKLSARHGYPLIPMESMEKLVSEHITPIITGEAAYGAIPVLSIYRGMLSEYILPVIDYIGTISDSDWTKMFSFFATTLRDNTSPRDRENLCKVVHALIYYEGIRLASVARYVTSCLTAFFKANCGEGLSTKLMLNAATHFCQAVALDLPGVVRKLDSYVSPNLVSLWDTRRVELKHEIVQYIRFRMRFYRPARPSQSPSPATSHRPAGSRVVPLDRHITNVVLKEIPSEDGVYKCVLRDLGEHVERTSRVHNAVPFIGRRTTTSTYSTISAYEHQCYMDMAADVLFFRAPECFFPGMSTTMYVDDMPPGKAQSQSGGTISHPAEGIELDLDLGITDFDTTLPSNSRSFAPSNALLGPVELAQELVSGDLLAIGITRALAVKFPSLSAECKIGWIRTMVEVLAKSHQTKNETERVSAAAYALEGLAMACDYRGEMVEVQTELWGKVVSELVAAYRRVASAGVGLFGEKQQVCTNNVLYSLQSIVQQRLPAAGAIAELLDQLVDMLHTAGAKPTRVSVDLVMLVIRLEGNTSAQHTGSSGDMGTNVLLSDVLALGGSSVKPKLTAWLLSALQNSPKDAQRSRRPGGEYTREAPDLTMGDAQAIGAALFALSYQNGAQFFCPEKLADGVMEGGEADGCYSYLGVTPRVERTQQHTRKYMKLCTLLPSLDRDNVRWEEKMLSLVNGMFALDEGVGVILSESPTTQMEQREQESCRLSPTVIPALETQVLETLYAAEKKGEETPMPASSSSTNERDIAIRDDSTGLPYKFGHIAILLTYTAMSVHLGGMILAPGHPLTTLLSTRMAEIVATLRLAESNPIVLEGTAKLMEMLFNIPCAHDNLEDHMHATWDGEDTCIGMIETLQTIVELSCTQLLSDVSNICLAAVRLPWDFTVVVAQDNSVEPRSKKKRRLNNGMLQAHDSFGDDSDSDTEFASSANSRMKYKAAGLVPSRVHAASRGGLALPAAGDVIREIHGKTAMIPILRTLKAVLGGVKAGGSICKSAVATDIDMALGETLTREVRDKTTLLLMPFWHALSMALPATYADHVMMGTQGFLQHWNTPPMQLYALTIISEILPEVMAAGVTRQQCASEDSAYSILVFLLDTGFNHLFNEQMLVGPERLLYLRCCGYFLAFLPISGVDISSETPGAEVIITIGEVIEAALFDSSFQLRVLAGEVLSPFLRLRSDESQVVYITAFRRDIEERLQSTVGTDRISASVLETSMHNLMLVGTRCQCVAKICFSFMLWVGHHKAPYTLVVDEILGFSLLLDYSTPEEIYAEFVPFALYDWVYKFDIILEDFPAPALGFSSFRSLSTEFISDIVALFFYKGTTNLLDRVAKLFCKQCADLLLENFPKVHAFALPQLCSEGYSDESFAELYKDIGAHRCLEIITDDPESLIVELLLTLYEPSPASDSTTATTTVDVPQPRREPHDILRAISSAFAYKWLGRSSDPVPQPPTCDSTSMLVSLSQINRLKIGAGDIKAESVRSSPGVAAVVLMKLGKKLAECNYPPTRRRLLSALSLYLNWIGSLLGNNLVYRSAVSIQLSCLQIDEFIFREECIDMLANTCAFGLEHSPDEAGRLLSLVLSALLRISHPYGAVNCKLPGSADSDVDNISMCANADTTSSGSTRVAVASRTTEKATNLIKQLLVDKSIETNTLYYTHLQRTEPLPECTHFVAANKTLRRAYGKLSLKQEIRRFIDNGRTLDAGSRLAGIKHLTQQLRERRDKLNILAATEDDDNVTVLLADLVSSLITMCRPEVPPDVQLAAGSCLGEVGCIDLRVQAFRESRLLGEHSEGSKLARAISDLQQNTLSSRNASRAVKQRSASRKSTQDIDEVSGEQTSSGLVAEQSKESIAKLKEVRSLTLLAKLTEFIADPNSLVVEAAQKSLFCLLELPEIQTAVREIESLENTEDESHIAKYLAPFQTRLFTNRRMQKYARLYKYLDEIRGSTVETLTPNSRHVGVRKLLSSLMFLPHDISMWTRVFQDSNPQQDQKSRKARVDYVVWIQSICCSLILNFGVVDKSLLSCYFVCPYKYDFCEFLLPELIYSLLKESPSPSGSRVLNSPDMYRQLSDGFRAFFKLAASKVEHTADEKKAVRAILSALDHLRRVSLPIGGRTVYGSGCDVSYWELSMSSAAASLTGRKGSGKTSRSKRNLSRASLGSVMNVDKHEVALDIDYKKVAFAAYNAGSYLSALLYLELWCGITNNPTHSATFDAMAVVDKDLPDHKRLFLHIYSAINEPDSLTGANFCLSYTTRMLAQDHQRDYLGTFSTSDLVLSDQRARLRDMHGGLGTDRMERKRVGHNPILAAMQNMGYAHVLEYYAAGLVAKHPELESEIAEYQYEAAWRLGQWDASFSLSPTPRSHPLTRLTDASSMDVDDLVTGQQKSREVLQQLTFVCLKGLADNNASVFSSAARQLHLMVVQKLGQANHENMAGTYSALAWLSSLNEMNEAHALLRATSSIGSLSSLSSPSKASIQRTVVTRTAANVDSMVKMWNKRLNCWRMNDFAFTEPVLAVRQVLLGILRVRSEFGTSVLSPSTTARRLQLVHLSEYSNLASNADRLHLARQLILEMRRLSVDVQLPVRSLQDSSNANRHNISTTTVGNTASEFSLWMLQSAEASRKEEQWETALSWLHTMRARLSKDRTDVSHHHQPLDSENGDLVALDQLTAKVALLECKWKSIFQADGPEAQITEMQRCIAEYEPVCEPESLAEAYHTLATYADGHYQSIIDMLASPEWKETQQVKVSMKQNLTLMKERLNVVTAEYKDLGRKLKIDLSKKVYTDHRREQTDWSHKFTKPVDIEYKNRLDVVHDERVLLTREMNLRSRELNYDAGTAKKVETNLNNFLGVTLQNYMRCLEISGKYDIAVFRLMSIWFSIDQNKLSLSKLYTLANSLMRKDLRKIPSFKFIPLIYQLAARLDWSDDLNNPKSVAFASILYQLVYRLCAEHPFHGLTVIYALKNSDVNSSMDKVNAAKKMLHELGKESKISHIVQDTLSLSNAYHALAKVHVPKTATTMGFDTLSENDPIMQVKQLRIPITTCPPPVDPMAVYKDIIRIHSFSKRYNLVGGLHKPKQIDCLGSDGVKYKQLVKDLDDLRQDAVMQQVFRMVNKLMVKNSDTKKRNLIVRTYNVVPLSPQTGVLEWAMQTTPLSEYLVGSGRNANNGAHQRVRPQDWHTRSVREKMSKVSDSDDRIKLNTFEECCKNFHPVFRCFFLEKFPDPMDWFDKRLQYTRSIAASSIIGYILGLGDRHPSNILIDLKTAQLIHIDLGIGFEQGKQLPMPELVPFRLTRDLIDGMGIQGVEGVFRRCCEHVMGVIRENQALLLTILDVFIHDPLHTWSLDTTKAMNMQRSNTQESAVVAPSAKSIKSKQGEEPRNTTKGHRILLRLKDKMSGREQGISYTIRGQVDHLIKEAQDPKLLSIMFAGWQAWV</sequence>
<dbReference type="PROSITE" id="PS00915">
    <property type="entry name" value="PI3_4_KINASE_1"/>
    <property type="match status" value="1"/>
</dbReference>
<dbReference type="GO" id="GO:0004674">
    <property type="term" value="F:protein serine/threonine kinase activity"/>
    <property type="evidence" value="ECO:0007669"/>
    <property type="project" value="UniProtKB-KW"/>
</dbReference>
<comment type="subcellular location">
    <subcellularLocation>
        <location evidence="1">Nucleus</location>
    </subcellularLocation>
</comment>
<keyword evidence="16" id="KW-1185">Reference proteome</keyword>
<evidence type="ECO:0000256" key="7">
    <source>
        <dbReference type="ARBA" id="ARBA00022777"/>
    </source>
</evidence>
<evidence type="ECO:0000313" key="15">
    <source>
        <dbReference type="EMBL" id="KNC87705.1"/>
    </source>
</evidence>
<dbReference type="CDD" id="cd05171">
    <property type="entry name" value="PIKKc_ATM"/>
    <property type="match status" value="1"/>
</dbReference>
<dbReference type="Pfam" id="PF02260">
    <property type="entry name" value="FATC"/>
    <property type="match status" value="1"/>
</dbReference>
<dbReference type="OrthoDB" id="381190at2759"/>
<evidence type="ECO:0000256" key="8">
    <source>
        <dbReference type="ARBA" id="ARBA00022840"/>
    </source>
</evidence>
<dbReference type="GO" id="GO:0006281">
    <property type="term" value="P:DNA repair"/>
    <property type="evidence" value="ECO:0007669"/>
    <property type="project" value="InterPro"/>
</dbReference>
<dbReference type="InterPro" id="IPR044107">
    <property type="entry name" value="PIKKc_ATM"/>
</dbReference>
<organism evidence="15 16">
    <name type="scientific">Sphaeroforma arctica JP610</name>
    <dbReference type="NCBI Taxonomy" id="667725"/>
    <lineage>
        <taxon>Eukaryota</taxon>
        <taxon>Ichthyosporea</taxon>
        <taxon>Ichthyophonida</taxon>
        <taxon>Sphaeroforma</taxon>
    </lineage>
</organism>
<dbReference type="SMART" id="SM00146">
    <property type="entry name" value="PI3Kc"/>
    <property type="match status" value="1"/>
</dbReference>
<evidence type="ECO:0000256" key="1">
    <source>
        <dbReference type="ARBA" id="ARBA00004123"/>
    </source>
</evidence>